<sequence>MRLLSTFLTLVGFIGDRKSFTMAAQPMNHSDAIRTAACLVIGDEILGGKTVDTNSNVFAKWCFSLGIVSIPSHEDDEVAIIDAVRRLSSKFDMVVTSGGIGPTHDDITYQSIAKAFDLELELYQEAFEQMKRMTKPNTETSQGFSWEEASDELQAKLRVVTLPFDRTKPKASQCLLVSDVYWVPISVVNQNVFILPGIPRIFQDLLSGLKPLIRGRCPSDGSQSHYRIVIETPLPESKVANFLSTLSARVEPQGIKVGSYPCLGGTNTVTLVGNNLTLLESLVAEVEHNTEGKRLD</sequence>
<evidence type="ECO:0000256" key="1">
    <source>
        <dbReference type="SAM" id="SignalP"/>
    </source>
</evidence>
<reference evidence="3 4" key="1">
    <citation type="submission" date="2023-11" db="EMBL/GenBank/DDBJ databases">
        <title>An acidophilic fungus is an integral part of prey digestion in a carnivorous sundew plant.</title>
        <authorList>
            <person name="Tsai I.J."/>
        </authorList>
    </citation>
    <scope>NUCLEOTIDE SEQUENCE [LARGE SCALE GENOMIC DNA]</scope>
    <source>
        <strain evidence="3">169a</strain>
    </source>
</reference>
<feature type="signal peptide" evidence="1">
    <location>
        <begin position="1"/>
        <end position="19"/>
    </location>
</feature>
<evidence type="ECO:0000259" key="2">
    <source>
        <dbReference type="SMART" id="SM00852"/>
    </source>
</evidence>
<dbReference type="PANTHER" id="PTHR47675:SF1">
    <property type="entry name" value="MOLYBDOPTERIN BINDING DOMAIN PROTEIN (AFU_ORTHOLOGUE AFUA_5G11210)"/>
    <property type="match status" value="1"/>
</dbReference>
<protein>
    <recommendedName>
        <fullName evidence="2">MoaB/Mog domain-containing protein</fullName>
    </recommendedName>
</protein>
<proteinExistence type="predicted"/>
<dbReference type="SMART" id="SM00852">
    <property type="entry name" value="MoCF_biosynth"/>
    <property type="match status" value="1"/>
</dbReference>
<accession>A0AAQ3LZ84</accession>
<dbReference type="EMBL" id="CP138581">
    <property type="protein sequence ID" value="WPG98206.1"/>
    <property type="molecule type" value="Genomic_DNA"/>
</dbReference>
<dbReference type="PANTHER" id="PTHR47675">
    <property type="entry name" value="MOLYBDOPTERIN BINDING DOMAIN PROTEIN (AFU_ORTHOLOGUE AFUA_5G11210)"/>
    <property type="match status" value="1"/>
</dbReference>
<dbReference type="InterPro" id="IPR036425">
    <property type="entry name" value="MoaB/Mog-like_dom_sf"/>
</dbReference>
<name>A0AAQ3LZ84_9PEZI</name>
<evidence type="ECO:0000313" key="4">
    <source>
        <dbReference type="Proteomes" id="UP001303373"/>
    </source>
</evidence>
<organism evidence="3 4">
    <name type="scientific">Acrodontium crateriforme</name>
    <dbReference type="NCBI Taxonomy" id="150365"/>
    <lineage>
        <taxon>Eukaryota</taxon>
        <taxon>Fungi</taxon>
        <taxon>Dikarya</taxon>
        <taxon>Ascomycota</taxon>
        <taxon>Pezizomycotina</taxon>
        <taxon>Dothideomycetes</taxon>
        <taxon>Dothideomycetidae</taxon>
        <taxon>Mycosphaerellales</taxon>
        <taxon>Teratosphaeriaceae</taxon>
        <taxon>Acrodontium</taxon>
    </lineage>
</organism>
<keyword evidence="1" id="KW-0732">Signal</keyword>
<dbReference type="GO" id="GO:0042726">
    <property type="term" value="P:flavin-containing compound metabolic process"/>
    <property type="evidence" value="ECO:0007669"/>
    <property type="project" value="TreeGrafter"/>
</dbReference>
<evidence type="ECO:0000313" key="3">
    <source>
        <dbReference type="EMBL" id="WPG98206.1"/>
    </source>
</evidence>
<gene>
    <name evidence="3" type="ORF">R9X50_00099300</name>
</gene>
<feature type="domain" description="MoaB/Mog" evidence="2">
    <location>
        <begin position="37"/>
        <end position="216"/>
    </location>
</feature>
<dbReference type="GO" id="GO:0047884">
    <property type="term" value="F:FAD diphosphatase activity"/>
    <property type="evidence" value="ECO:0007669"/>
    <property type="project" value="TreeGrafter"/>
</dbReference>
<dbReference type="Gene3D" id="3.40.980.10">
    <property type="entry name" value="MoaB/Mog-like domain"/>
    <property type="match status" value="1"/>
</dbReference>
<keyword evidence="4" id="KW-1185">Reference proteome</keyword>
<dbReference type="Pfam" id="PF00994">
    <property type="entry name" value="MoCF_biosynth"/>
    <property type="match status" value="1"/>
</dbReference>
<dbReference type="CDD" id="cd00885">
    <property type="entry name" value="cinA"/>
    <property type="match status" value="1"/>
</dbReference>
<feature type="chain" id="PRO_5042929810" description="MoaB/Mog domain-containing protein" evidence="1">
    <location>
        <begin position="20"/>
        <end position="296"/>
    </location>
</feature>
<dbReference type="AlphaFoldDB" id="A0AAQ3LZ84"/>
<dbReference type="InterPro" id="IPR001453">
    <property type="entry name" value="MoaB/Mog_dom"/>
</dbReference>
<dbReference type="Proteomes" id="UP001303373">
    <property type="component" value="Chromosome 2"/>
</dbReference>
<dbReference type="SUPFAM" id="SSF53218">
    <property type="entry name" value="Molybdenum cofactor biosynthesis proteins"/>
    <property type="match status" value="1"/>
</dbReference>